<dbReference type="Proteomes" id="UP000586694">
    <property type="component" value="Unassembled WGS sequence"/>
</dbReference>
<organism evidence="1 2">
    <name type="scientific">Marine Group I thaumarchaeote</name>
    <dbReference type="NCBI Taxonomy" id="2511932"/>
    <lineage>
        <taxon>Archaea</taxon>
        <taxon>Nitrososphaerota</taxon>
        <taxon>Marine Group I</taxon>
    </lineage>
</organism>
<accession>A0A7K4NF06</accession>
<evidence type="ECO:0000313" key="1">
    <source>
        <dbReference type="EMBL" id="NWJ99728.1"/>
    </source>
</evidence>
<dbReference type="AlphaFoldDB" id="A0A7K4NF06"/>
<reference evidence="1 2" key="1">
    <citation type="journal article" date="2019" name="Environ. Microbiol.">
        <title>Genomics insights into ecotype formation of ammonia-oxidizing archaea in the deep ocean.</title>
        <authorList>
            <person name="Wang Y."/>
            <person name="Huang J.M."/>
            <person name="Cui G.J."/>
            <person name="Nunoura T."/>
            <person name="Takaki Y."/>
            <person name="Li W.L."/>
            <person name="Li J."/>
            <person name="Gao Z.M."/>
            <person name="Takai K."/>
            <person name="Zhang A.Q."/>
            <person name="Stepanauskas R."/>
        </authorList>
    </citation>
    <scope>NUCLEOTIDE SEQUENCE [LARGE SCALE GENOMIC DNA]</scope>
    <source>
        <strain evidence="1 2">L19b</strain>
    </source>
</reference>
<gene>
    <name evidence="1" type="ORF">HX802_03610</name>
</gene>
<evidence type="ECO:0008006" key="3">
    <source>
        <dbReference type="Google" id="ProtNLM"/>
    </source>
</evidence>
<comment type="caution">
    <text evidence="1">The sequence shown here is derived from an EMBL/GenBank/DDBJ whole genome shotgun (WGS) entry which is preliminary data.</text>
</comment>
<name>A0A7K4NF06_9ARCH</name>
<protein>
    <recommendedName>
        <fullName evidence="3">Recombinase RecA</fullName>
    </recommendedName>
</protein>
<proteinExistence type="predicted"/>
<sequence length="193" mass="22171">MVPKKTAIQNILEQNTMNMIFYDDSFAKTAFFTKEIPNWEIPIFYFDFDLQYTGFVRAGVTPPLKNLTFLYPENGSLREDLKFVIEKISKKRSLIIIDSFNGFFNILEGEKDIGRLINSFLMLLASSGNHTKSTVLVGILSKLNDENKWVLYNTGRRVIDSEHFTKIQLIKSENSIVTKVLNPDNSSHSHLIL</sequence>
<dbReference type="EMBL" id="JACASU010000037">
    <property type="protein sequence ID" value="NWJ99728.1"/>
    <property type="molecule type" value="Genomic_DNA"/>
</dbReference>
<evidence type="ECO:0000313" key="2">
    <source>
        <dbReference type="Proteomes" id="UP000586694"/>
    </source>
</evidence>